<comment type="caution">
    <text evidence="1">The sequence shown here is derived from an EMBL/GenBank/DDBJ whole genome shotgun (WGS) entry which is preliminary data.</text>
</comment>
<dbReference type="Pfam" id="PF05930">
    <property type="entry name" value="Phage_AlpA"/>
    <property type="match status" value="1"/>
</dbReference>
<organism evidence="1 2">
    <name type="scientific">Vibrio harveyi</name>
    <name type="common">Beneckea harveyi</name>
    <dbReference type="NCBI Taxonomy" id="669"/>
    <lineage>
        <taxon>Bacteria</taxon>
        <taxon>Pseudomonadati</taxon>
        <taxon>Pseudomonadota</taxon>
        <taxon>Gammaproteobacteria</taxon>
        <taxon>Vibrionales</taxon>
        <taxon>Vibrionaceae</taxon>
        <taxon>Vibrio</taxon>
    </lineage>
</organism>
<evidence type="ECO:0000313" key="2">
    <source>
        <dbReference type="Proteomes" id="UP000253437"/>
    </source>
</evidence>
<dbReference type="RefSeq" id="WP_114092627.1">
    <property type="nucleotide sequence ID" value="NZ_QOUW02000089.1"/>
</dbReference>
<dbReference type="InterPro" id="IPR010260">
    <property type="entry name" value="AlpA"/>
</dbReference>
<dbReference type="Gene3D" id="1.10.238.160">
    <property type="match status" value="1"/>
</dbReference>
<gene>
    <name evidence="1" type="ORF">DS957_018940</name>
</gene>
<accession>A0A8B3DF49</accession>
<reference evidence="1 2" key="1">
    <citation type="submission" date="2018-08" db="EMBL/GenBank/DDBJ databases">
        <title>Vibrio harveyi strains pathogenic to white snook Centropomus viridis Lockington (1877) and potential probiotic bacteria.</title>
        <authorList>
            <person name="Soto-Rodriguez S."/>
            <person name="Gomez-Gil B."/>
            <person name="Lozano-Olvera R."/>
        </authorList>
    </citation>
    <scope>NUCLEOTIDE SEQUENCE [LARGE SCALE GENOMIC DNA]</scope>
    <source>
        <strain evidence="1 2">CAIM 1508</strain>
    </source>
</reference>
<dbReference type="AlphaFoldDB" id="A0A8B3DF49"/>
<dbReference type="Proteomes" id="UP000253437">
    <property type="component" value="Unassembled WGS sequence"/>
</dbReference>
<name>A0A8B3DF49_VIBHA</name>
<evidence type="ECO:0000313" key="1">
    <source>
        <dbReference type="EMBL" id="RIW09059.1"/>
    </source>
</evidence>
<sequence>MSQILTTHEVCLMVRRSPSTLYRWWTTGRFPMPLQYNGRTFGWDKESVEQWLRGLSSCVQTHLHDGE</sequence>
<proteinExistence type="predicted"/>
<protein>
    <submittedName>
        <fullName evidence="1">AlpA family phage regulatory protein</fullName>
    </submittedName>
</protein>
<dbReference type="InterPro" id="IPR009061">
    <property type="entry name" value="DNA-bd_dom_put_sf"/>
</dbReference>
<dbReference type="SUPFAM" id="SSF46955">
    <property type="entry name" value="Putative DNA-binding domain"/>
    <property type="match status" value="1"/>
</dbReference>
<dbReference type="EMBL" id="QOUW02000089">
    <property type="protein sequence ID" value="RIW09059.1"/>
    <property type="molecule type" value="Genomic_DNA"/>
</dbReference>